<evidence type="ECO:0000313" key="2">
    <source>
        <dbReference type="Proteomes" id="UP001145114"/>
    </source>
</evidence>
<proteinExistence type="predicted"/>
<accession>A0ACC1HU17</accession>
<dbReference type="EMBL" id="JAMZIH010000804">
    <property type="protein sequence ID" value="KAJ1678850.1"/>
    <property type="molecule type" value="Genomic_DNA"/>
</dbReference>
<organism evidence="1 2">
    <name type="scientific">Spiromyces aspiralis</name>
    <dbReference type="NCBI Taxonomy" id="68401"/>
    <lineage>
        <taxon>Eukaryota</taxon>
        <taxon>Fungi</taxon>
        <taxon>Fungi incertae sedis</taxon>
        <taxon>Zoopagomycota</taxon>
        <taxon>Kickxellomycotina</taxon>
        <taxon>Kickxellomycetes</taxon>
        <taxon>Kickxellales</taxon>
        <taxon>Kickxellaceae</taxon>
        <taxon>Spiromyces</taxon>
    </lineage>
</organism>
<keyword evidence="1" id="KW-0547">Nucleotide-binding</keyword>
<keyword evidence="2" id="KW-1185">Reference proteome</keyword>
<sequence>MPLEYNSDSDSDASLDLTSTLIPTKSPSNVTATRLKDTTAAAVPLLGKQPRAGSNNTNSIGDMSAILDELVKAAADPRGRTSQDSESDSENEERNLIQRELIAQNRKMKKSGGFQSMGLSPFLFKAIIHKGFKVPTPIQRKTIPHIMEGQDVVGMARTGSGKTAAFVIPLIERLKAHSAKVGIRAVIMSPSRELVLQTLKVCKELGKYTDLRAVAVVGGDNMEEQFSMMASNPDIVVATPGRFLHLVVEMKLELKRVEYVVFDEADRLFEMGFSVQLHELLHRLPPSRQTLLFSATLPSTSVDFAKAGLNDPQLIRLDVDSKISKDLEMAFFNVKRDNKDAALLYLLREVIKIPISSTNQPAAAGTKGIKGAKKGKHPKREQQQGVEAARDDCDKQAPRPPNGQTIVFVATKHHVEYISHLLQEYGFLISYVYGSLDQTARQIQISRFRSGQTHIMVVTDVAARGIDIPILENVINYDFVDSSKVFVHRVGRVARAGRRGWAYSIVSPDELPYLIDLQLFLGRPLRLGSQEYKQQGAEPDYTNEVVLGQMPSSLLELNNEWVIRQLSESVTLQG</sequence>
<feature type="non-terminal residue" evidence="1">
    <location>
        <position position="574"/>
    </location>
</feature>
<keyword evidence="1" id="KW-0378">Hydrolase</keyword>
<gene>
    <name evidence="1" type="primary">DBP10_1</name>
    <name evidence="1" type="ORF">EV182_003228</name>
</gene>
<name>A0ACC1HU17_9FUNG</name>
<comment type="caution">
    <text evidence="1">The sequence shown here is derived from an EMBL/GenBank/DDBJ whole genome shotgun (WGS) entry which is preliminary data.</text>
</comment>
<evidence type="ECO:0000313" key="1">
    <source>
        <dbReference type="EMBL" id="KAJ1678850.1"/>
    </source>
</evidence>
<keyword evidence="1" id="KW-0347">Helicase</keyword>
<dbReference type="EC" id="3.6.4.13" evidence="1"/>
<protein>
    <submittedName>
        <fullName evidence="1">ATP-dependent RNA helicase dbp10</fullName>
        <ecNumber evidence="1">3.6.4.13</ecNumber>
    </submittedName>
</protein>
<keyword evidence="1" id="KW-0067">ATP-binding</keyword>
<reference evidence="1" key="1">
    <citation type="submission" date="2022-06" db="EMBL/GenBank/DDBJ databases">
        <title>Phylogenomic reconstructions and comparative analyses of Kickxellomycotina fungi.</title>
        <authorList>
            <person name="Reynolds N.K."/>
            <person name="Stajich J.E."/>
            <person name="Barry K."/>
            <person name="Grigoriev I.V."/>
            <person name="Crous P."/>
            <person name="Smith M.E."/>
        </authorList>
    </citation>
    <scope>NUCLEOTIDE SEQUENCE</scope>
    <source>
        <strain evidence="1">RSA 2271</strain>
    </source>
</reference>
<dbReference type="Proteomes" id="UP001145114">
    <property type="component" value="Unassembled WGS sequence"/>
</dbReference>